<keyword evidence="2" id="KW-1185">Reference proteome</keyword>
<evidence type="ECO:0000313" key="1">
    <source>
        <dbReference type="EMBL" id="TGL64717.1"/>
    </source>
</evidence>
<dbReference type="AlphaFoldDB" id="A0A4R9KH32"/>
<accession>A0A4R9KH32</accession>
<evidence type="ECO:0000313" key="2">
    <source>
        <dbReference type="Proteomes" id="UP000297762"/>
    </source>
</evidence>
<dbReference type="OrthoDB" id="332353at2"/>
<dbReference type="Proteomes" id="UP000297762">
    <property type="component" value="Unassembled WGS sequence"/>
</dbReference>
<protein>
    <submittedName>
        <fullName evidence="1">Uncharacterized protein</fullName>
    </submittedName>
</protein>
<comment type="caution">
    <text evidence="1">The sequence shown here is derived from an EMBL/GenBank/DDBJ whole genome shotgun (WGS) entry which is preliminary data.</text>
</comment>
<reference evidence="1" key="1">
    <citation type="journal article" date="2019" name="PLoS Negl. Trop. Dis.">
        <title>Revisiting the worldwide diversity of Leptospira species in the environment.</title>
        <authorList>
            <person name="Vincent A.T."/>
            <person name="Schiettekatte O."/>
            <person name="Bourhy P."/>
            <person name="Veyrier F.J."/>
            <person name="Picardeau M."/>
        </authorList>
    </citation>
    <scope>NUCLEOTIDE SEQUENCE [LARGE SCALE GENOMIC DNA]</scope>
    <source>
        <strain evidence="1">201702455</strain>
    </source>
</reference>
<organism evidence="1 2">
    <name type="scientific">Leptospira sarikeiensis</name>
    <dbReference type="NCBI Taxonomy" id="2484943"/>
    <lineage>
        <taxon>Bacteria</taxon>
        <taxon>Pseudomonadati</taxon>
        <taxon>Spirochaetota</taxon>
        <taxon>Spirochaetia</taxon>
        <taxon>Leptospirales</taxon>
        <taxon>Leptospiraceae</taxon>
        <taxon>Leptospira</taxon>
    </lineage>
</organism>
<gene>
    <name evidence="1" type="ORF">EHQ64_01725</name>
</gene>
<sequence>MSRKFFSLSIPLILYSFNPSIPFLQSYSKQSIVYSSRTKTTEIGSTCLLKRKSGRQKRKDRFI</sequence>
<dbReference type="EMBL" id="RQGF01000007">
    <property type="protein sequence ID" value="TGL64717.1"/>
    <property type="molecule type" value="Genomic_DNA"/>
</dbReference>
<name>A0A4R9KH32_9LEPT</name>
<proteinExistence type="predicted"/>